<dbReference type="Proteomes" id="UP000634136">
    <property type="component" value="Unassembled WGS sequence"/>
</dbReference>
<protein>
    <submittedName>
        <fullName evidence="4">Retrovirus-related Pol polyprotein from transposon TNT 1-94</fullName>
    </submittedName>
</protein>
<evidence type="ECO:0000313" key="5">
    <source>
        <dbReference type="Proteomes" id="UP000634136"/>
    </source>
</evidence>
<organism evidence="4 5">
    <name type="scientific">Senna tora</name>
    <dbReference type="NCBI Taxonomy" id="362788"/>
    <lineage>
        <taxon>Eukaryota</taxon>
        <taxon>Viridiplantae</taxon>
        <taxon>Streptophyta</taxon>
        <taxon>Embryophyta</taxon>
        <taxon>Tracheophyta</taxon>
        <taxon>Spermatophyta</taxon>
        <taxon>Magnoliopsida</taxon>
        <taxon>eudicotyledons</taxon>
        <taxon>Gunneridae</taxon>
        <taxon>Pentapetalae</taxon>
        <taxon>rosids</taxon>
        <taxon>fabids</taxon>
        <taxon>Fabales</taxon>
        <taxon>Fabaceae</taxon>
        <taxon>Caesalpinioideae</taxon>
        <taxon>Cassia clade</taxon>
        <taxon>Senna</taxon>
    </lineage>
</organism>
<feature type="region of interest" description="Disordered" evidence="1">
    <location>
        <begin position="155"/>
        <end position="189"/>
    </location>
</feature>
<dbReference type="AlphaFoldDB" id="A0A834TJV9"/>
<dbReference type="EMBL" id="JAAIUW010000007">
    <property type="protein sequence ID" value="KAF7823448.1"/>
    <property type="molecule type" value="Genomic_DNA"/>
</dbReference>
<feature type="domain" description="DNA helicase Pif1-like 2B" evidence="2">
    <location>
        <begin position="264"/>
        <end position="306"/>
    </location>
</feature>
<dbReference type="PANTHER" id="PTHR10492:SF94">
    <property type="entry name" value="ATP-DEPENDENT DNA HELICASE"/>
    <property type="match status" value="1"/>
</dbReference>
<comment type="caution">
    <text evidence="4">The sequence shown here is derived from an EMBL/GenBank/DDBJ whole genome shotgun (WGS) entry which is preliminary data.</text>
</comment>
<accession>A0A834TJV9</accession>
<dbReference type="OrthoDB" id="1429646at2759"/>
<evidence type="ECO:0000256" key="1">
    <source>
        <dbReference type="SAM" id="MobiDB-lite"/>
    </source>
</evidence>
<dbReference type="InterPro" id="IPR049163">
    <property type="entry name" value="Pif1-like_2B_dom"/>
</dbReference>
<dbReference type="PANTHER" id="PTHR10492">
    <property type="match status" value="1"/>
</dbReference>
<evidence type="ECO:0000313" key="4">
    <source>
        <dbReference type="EMBL" id="KAF7823448.1"/>
    </source>
</evidence>
<feature type="domain" description="Retroviral polymerase SH3-like" evidence="3">
    <location>
        <begin position="60"/>
        <end position="120"/>
    </location>
</feature>
<reference evidence="4" key="1">
    <citation type="submission" date="2020-09" db="EMBL/GenBank/DDBJ databases">
        <title>Genome-Enabled Discovery of Anthraquinone Biosynthesis in Senna tora.</title>
        <authorList>
            <person name="Kang S.-H."/>
            <person name="Pandey R.P."/>
            <person name="Lee C.-M."/>
            <person name="Sim J.-S."/>
            <person name="Jeong J.-T."/>
            <person name="Choi B.-S."/>
            <person name="Jung M."/>
            <person name="Ginzburg D."/>
            <person name="Zhao K."/>
            <person name="Won S.Y."/>
            <person name="Oh T.-J."/>
            <person name="Yu Y."/>
            <person name="Kim N.-H."/>
            <person name="Lee O.R."/>
            <person name="Lee T.-H."/>
            <person name="Bashyal P."/>
            <person name="Kim T.-S."/>
            <person name="Lee W.-H."/>
            <person name="Kawkins C."/>
            <person name="Kim C.-K."/>
            <person name="Kim J.S."/>
            <person name="Ahn B.O."/>
            <person name="Rhee S.Y."/>
            <person name="Sohng J.K."/>
        </authorList>
    </citation>
    <scope>NUCLEOTIDE SEQUENCE</scope>
    <source>
        <tissue evidence="4">Leaf</tissue>
    </source>
</reference>
<sequence>MDMVMSMISNFSLPKSLWMHALKTAMYLLNRVPSKAVPKILFELWTGRKPSLRHLHVWGCPAEIKVYNPHESKLDARTTSGYFIGYPEKSKGYRFNCPNHSPRIVETGNSKFIENGEVSGSTERNDATIKEVRVDIPLPVSTPLLTSTSNVVPVTEANTRQNLNEETLPEGTNSQESNTNEPQEIPLRRSERQNRYAILDDYVVYLQEHMNNPSYMVKHAILMLTNEEVDRLNNNIIAKYSGYGHILYSFDLVEDDPHNLYQQEFLSSISPSRMSPHVLRLKKGVPIMLLRNIDPKAGLCNGTRLIYRDFLPNLIDAEILTGKMKGDQVFIL</sequence>
<dbReference type="SUPFAM" id="SSF52540">
    <property type="entry name" value="P-loop containing nucleoside triphosphate hydrolases"/>
    <property type="match status" value="1"/>
</dbReference>
<evidence type="ECO:0000259" key="2">
    <source>
        <dbReference type="Pfam" id="PF21530"/>
    </source>
</evidence>
<proteinExistence type="predicted"/>
<evidence type="ECO:0000259" key="3">
    <source>
        <dbReference type="Pfam" id="PF25597"/>
    </source>
</evidence>
<dbReference type="Pfam" id="PF25597">
    <property type="entry name" value="SH3_retrovirus"/>
    <property type="match status" value="1"/>
</dbReference>
<feature type="compositionally biased region" description="Polar residues" evidence="1">
    <location>
        <begin position="155"/>
        <end position="182"/>
    </location>
</feature>
<gene>
    <name evidence="4" type="ORF">G2W53_021592</name>
</gene>
<dbReference type="InterPro" id="IPR057670">
    <property type="entry name" value="SH3_retrovirus"/>
</dbReference>
<dbReference type="InterPro" id="IPR027417">
    <property type="entry name" value="P-loop_NTPase"/>
</dbReference>
<keyword evidence="5" id="KW-1185">Reference proteome</keyword>
<name>A0A834TJV9_9FABA</name>
<dbReference type="Pfam" id="PF21530">
    <property type="entry name" value="Pif1_2B_dom"/>
    <property type="match status" value="1"/>
</dbReference>